<protein>
    <submittedName>
        <fullName evidence="1">Uncharacterized protein</fullName>
    </submittedName>
</protein>
<proteinExistence type="predicted"/>
<organism evidence="1">
    <name type="scientific">Green Sichuan pepper nepovirus satellite</name>
    <dbReference type="NCBI Taxonomy" id="2851655"/>
    <lineage>
        <taxon>Viruses</taxon>
        <taxon>unclassified satellites</taxon>
        <taxon>RNA satellites</taxon>
    </lineage>
</organism>
<evidence type="ECO:0000313" key="2">
    <source>
        <dbReference type="EMBL" id="QWY93788.1"/>
    </source>
</evidence>
<reference evidence="1" key="1">
    <citation type="submission" date="2021-04" db="EMBL/GenBank/DDBJ databases">
        <title>Spatial virome analysis of Zanthoxylum armatum trees affected with the flower yellowing disease.</title>
        <authorList>
            <person name="Cao M."/>
            <person name="Zhang S."/>
        </authorList>
    </citation>
    <scope>NUCLEOTIDE SEQUENCE</scope>
    <source>
        <strain evidence="2">SaCQ1-D</strain>
        <strain evidence="1">SaCQ2-D</strain>
    </source>
</reference>
<dbReference type="EMBL" id="MW962336">
    <property type="protein sequence ID" value="QWY93776.1"/>
    <property type="molecule type" value="Genomic_RNA"/>
</dbReference>
<evidence type="ECO:0000313" key="1">
    <source>
        <dbReference type="EMBL" id="QWY93776.1"/>
    </source>
</evidence>
<sequence>MKLRVLLLNSPRSSRSKALRIWTGEELTPWIRRMNPILRQSVLVMFQTSLQPGSEPGSVRVPLGRVYPVLM</sequence>
<dbReference type="EMBL" id="MW962342">
    <property type="protein sequence ID" value="QWY93788.1"/>
    <property type="molecule type" value="Genomic_RNA"/>
</dbReference>
<accession>A0A8F3ESI5</accession>
<name>A0A8F3ESI5_9VIRU</name>